<comment type="caution">
    <text evidence="2">The sequence shown here is derived from an EMBL/GenBank/DDBJ whole genome shotgun (WGS) entry which is preliminary data.</text>
</comment>
<organism evidence="2 3">
    <name type="scientific">Candidatus Ozemobacter sibiricus</name>
    <dbReference type="NCBI Taxonomy" id="2268124"/>
    <lineage>
        <taxon>Bacteria</taxon>
        <taxon>Candidatus Ozemobacteria</taxon>
        <taxon>Candidatus Ozemobacterales</taxon>
        <taxon>Candidatus Ozemobacteraceae</taxon>
        <taxon>Candidatus Ozemobacter</taxon>
    </lineage>
</organism>
<dbReference type="AlphaFoldDB" id="A0A367ZLT9"/>
<gene>
    <name evidence="2" type="ORF">OZSIB_0426</name>
</gene>
<feature type="compositionally biased region" description="Basic and acidic residues" evidence="1">
    <location>
        <begin position="18"/>
        <end position="32"/>
    </location>
</feature>
<evidence type="ECO:0000256" key="1">
    <source>
        <dbReference type="SAM" id="MobiDB-lite"/>
    </source>
</evidence>
<dbReference type="Proteomes" id="UP000252355">
    <property type="component" value="Unassembled WGS sequence"/>
</dbReference>
<accession>A0A367ZLT9</accession>
<feature type="region of interest" description="Disordered" evidence="1">
    <location>
        <begin position="1"/>
        <end position="63"/>
    </location>
</feature>
<name>A0A367ZLT9_9BACT</name>
<sequence>MLGDRTRGIIRAGHFRAYHGEGGQEHERDHGSHGRYRPNPRCQHHSSEGWQQQAGQASCPGCA</sequence>
<protein>
    <submittedName>
        <fullName evidence="2">Uncharacterized protein</fullName>
    </submittedName>
</protein>
<evidence type="ECO:0000313" key="2">
    <source>
        <dbReference type="EMBL" id="RCK79084.1"/>
    </source>
</evidence>
<evidence type="ECO:0000313" key="3">
    <source>
        <dbReference type="Proteomes" id="UP000252355"/>
    </source>
</evidence>
<feature type="compositionally biased region" description="Basic residues" evidence="1">
    <location>
        <begin position="33"/>
        <end position="44"/>
    </location>
</feature>
<reference evidence="2 3" key="1">
    <citation type="submission" date="2018-05" db="EMBL/GenBank/DDBJ databases">
        <title>A metagenomic window into the 2 km-deep terrestrial subsurface aquifer revealed taxonomically and functionally diverse microbial community comprising novel uncultured bacterial lineages.</title>
        <authorList>
            <person name="Kadnikov V.V."/>
            <person name="Mardanov A.V."/>
            <person name="Beletsky A.V."/>
            <person name="Banks D."/>
            <person name="Pimenov N.V."/>
            <person name="Frank Y.A."/>
            <person name="Karnachuk O.V."/>
            <person name="Ravin N.V."/>
        </authorList>
    </citation>
    <scope>NUCLEOTIDE SEQUENCE [LARGE SCALE GENOMIC DNA]</scope>
    <source>
        <strain evidence="2">BY5</strain>
    </source>
</reference>
<dbReference type="EMBL" id="QOQW01000016">
    <property type="protein sequence ID" value="RCK79084.1"/>
    <property type="molecule type" value="Genomic_DNA"/>
</dbReference>
<proteinExistence type="predicted"/>